<dbReference type="EMBL" id="JBIHMM010000001">
    <property type="protein sequence ID" value="MFH0253629.1"/>
    <property type="molecule type" value="Genomic_DNA"/>
</dbReference>
<name>A0ABW7I634_9RHOB</name>
<dbReference type="Proteomes" id="UP001607157">
    <property type="component" value="Unassembled WGS sequence"/>
</dbReference>
<protein>
    <submittedName>
        <fullName evidence="3">M81 family metallopeptidase</fullName>
    </submittedName>
</protein>
<feature type="domain" description="Microcystin LR degradation protein MlrC C-terminal" evidence="1">
    <location>
        <begin position="299"/>
        <end position="468"/>
    </location>
</feature>
<dbReference type="Pfam" id="PF07364">
    <property type="entry name" value="DUF1485"/>
    <property type="match status" value="1"/>
</dbReference>
<dbReference type="InterPro" id="IPR015995">
    <property type="entry name" value="MlrC_N"/>
</dbReference>
<evidence type="ECO:0000259" key="1">
    <source>
        <dbReference type="Pfam" id="PF07171"/>
    </source>
</evidence>
<comment type="caution">
    <text evidence="3">The sequence shown here is derived from an EMBL/GenBank/DDBJ whole genome shotgun (WGS) entry which is preliminary data.</text>
</comment>
<evidence type="ECO:0000259" key="2">
    <source>
        <dbReference type="Pfam" id="PF07364"/>
    </source>
</evidence>
<keyword evidence="4" id="KW-1185">Reference proteome</keyword>
<dbReference type="InterPro" id="IPR010799">
    <property type="entry name" value="MlrC_C"/>
</dbReference>
<proteinExistence type="predicted"/>
<feature type="domain" description="Microcystin LR degradation protein MlrC N-terminal" evidence="2">
    <location>
        <begin position="7"/>
        <end position="284"/>
    </location>
</feature>
<evidence type="ECO:0000313" key="4">
    <source>
        <dbReference type="Proteomes" id="UP001607157"/>
    </source>
</evidence>
<gene>
    <name evidence="3" type="ORF">ACGRVM_06980</name>
</gene>
<dbReference type="RefSeq" id="WP_377172749.1">
    <property type="nucleotide sequence ID" value="NZ_JBHTJC010000005.1"/>
</dbReference>
<sequence>MSGGAPRILVGQIFHEANSFNARLTTEVDFAIHRGAELITQATGTGTTLGGILDALGAAGATIIPALSACASPGGPVAEPLWQAMLAEMQEAARQAAPNAIVLDLHGAMVSEKTDDPEGTLLTALREIVGPDVPIAVGLDLHAHVTDAMCESADILVACKNNPHDDYFDAGQRAARLCLDALAGRIAPVLTRLRLPMILFGNDETTSGPLRDLNAVARRREAEGALDVSIHTVQAMLDVPDMAQVITVMTDSAPDTGAAICTELGAALLARAAEFRTDHLPLDALWPLLGSPEAGPYAVSDFGDRVLAGAAGDSVEVLRAALRRDGIRAAIPVTDPAAARSLRAHAPGETVRLSLGGAFSGAAPLALEARVLRHHDGRFTLAGPWLGGARGDHGKTTVLELGGLRVIVTERPALSQDVNFFRALGIEIEPLHFVLCKSGFHFKLSFEGIAAPLILGTNGPGRYDPARKGLRRAPLWPEGPALPPLGAPRHFG</sequence>
<reference evidence="3 4" key="1">
    <citation type="submission" date="2024-10" db="EMBL/GenBank/DDBJ databases">
        <authorList>
            <person name="Yang X.-N."/>
        </authorList>
    </citation>
    <scope>NUCLEOTIDE SEQUENCE [LARGE SCALE GENOMIC DNA]</scope>
    <source>
        <strain evidence="3 4">CAU 1059</strain>
    </source>
</reference>
<accession>A0ABW7I634</accession>
<dbReference type="Pfam" id="PF07171">
    <property type="entry name" value="MlrC_C"/>
    <property type="match status" value="1"/>
</dbReference>
<organism evidence="3 4">
    <name type="scientific">Roseovarius aquimarinus</name>
    <dbReference type="NCBI Taxonomy" id="1229156"/>
    <lineage>
        <taxon>Bacteria</taxon>
        <taxon>Pseudomonadati</taxon>
        <taxon>Pseudomonadota</taxon>
        <taxon>Alphaproteobacteria</taxon>
        <taxon>Rhodobacterales</taxon>
        <taxon>Roseobacteraceae</taxon>
        <taxon>Roseovarius</taxon>
    </lineage>
</organism>
<evidence type="ECO:0000313" key="3">
    <source>
        <dbReference type="EMBL" id="MFH0253629.1"/>
    </source>
</evidence>